<evidence type="ECO:0000256" key="3">
    <source>
        <dbReference type="ARBA" id="ARBA00022475"/>
    </source>
</evidence>
<protein>
    <submittedName>
        <fullName evidence="8">YeiH family protein</fullName>
    </submittedName>
</protein>
<dbReference type="Pfam" id="PF03601">
    <property type="entry name" value="Cons_hypoth698"/>
    <property type="match status" value="1"/>
</dbReference>
<evidence type="ECO:0000256" key="7">
    <source>
        <dbReference type="SAM" id="Phobius"/>
    </source>
</evidence>
<dbReference type="InterPro" id="IPR018383">
    <property type="entry name" value="UPF0324_pro"/>
</dbReference>
<evidence type="ECO:0000256" key="4">
    <source>
        <dbReference type="ARBA" id="ARBA00022692"/>
    </source>
</evidence>
<evidence type="ECO:0000256" key="5">
    <source>
        <dbReference type="ARBA" id="ARBA00022989"/>
    </source>
</evidence>
<feature type="transmembrane region" description="Helical" evidence="7">
    <location>
        <begin position="313"/>
        <end position="335"/>
    </location>
</feature>
<feature type="transmembrane region" description="Helical" evidence="7">
    <location>
        <begin position="93"/>
        <end position="112"/>
    </location>
</feature>
<dbReference type="RefSeq" id="WP_163668496.1">
    <property type="nucleotide sequence ID" value="NZ_QXHD01000004.1"/>
</dbReference>
<proteinExistence type="inferred from homology"/>
<evidence type="ECO:0000256" key="2">
    <source>
        <dbReference type="ARBA" id="ARBA00007977"/>
    </source>
</evidence>
<keyword evidence="4 7" id="KW-0812">Transmembrane</keyword>
<sequence length="336" mass="35613">MLNLTSLTTLVGLALATGIAFLATGLQQLPGLGLLSPLILAVLLGILVKNTAGVPKVCQPGITFSLKRILRLAIILLGLQLSVFQLIQVGPVGLMIVAATVGSTFVFTCWLGRHLGVSRKLAHLIAAGTSICGASAVVATNTLLEGQDEDVAYAITIVTVFGTISMLLYPILSTMLQLTPVAFGVWSGTSIHEVAQVVAAAFQQGDVSGELATVAKLARMLFLVPIMLTLRSISMGSDLTHRLRVSSFKSRQLPVPWFIVGFVVLIGINSLDLFPPALKDSLIQGNKFLLTLSLAAMGLETDLLKMKQTGLKPLYLGGAAWFFISLLSLGLIKAFY</sequence>
<organism evidence="8 9">
    <name type="scientific">Adonisia turfae CCMR0081</name>
    <dbReference type="NCBI Taxonomy" id="2292702"/>
    <lineage>
        <taxon>Bacteria</taxon>
        <taxon>Bacillati</taxon>
        <taxon>Cyanobacteriota</taxon>
        <taxon>Adonisia</taxon>
        <taxon>Adonisia turfae</taxon>
    </lineage>
</organism>
<feature type="transmembrane region" description="Helical" evidence="7">
    <location>
        <begin position="121"/>
        <end position="139"/>
    </location>
</feature>
<keyword evidence="5 7" id="KW-1133">Transmembrane helix</keyword>
<feature type="transmembrane region" description="Helical" evidence="7">
    <location>
        <begin position="253"/>
        <end position="271"/>
    </location>
</feature>
<comment type="caution">
    <text evidence="8">The sequence shown here is derived from an EMBL/GenBank/DDBJ whole genome shotgun (WGS) entry which is preliminary data.</text>
</comment>
<feature type="transmembrane region" description="Helical" evidence="7">
    <location>
        <begin position="151"/>
        <end position="169"/>
    </location>
</feature>
<evidence type="ECO:0000256" key="1">
    <source>
        <dbReference type="ARBA" id="ARBA00004651"/>
    </source>
</evidence>
<name>A0A6M0RR66_9CYAN</name>
<dbReference type="EMBL" id="QXHD01000004">
    <property type="protein sequence ID" value="NEZ58747.1"/>
    <property type="molecule type" value="Genomic_DNA"/>
</dbReference>
<feature type="transmembrane region" description="Helical" evidence="7">
    <location>
        <begin position="69"/>
        <end position="87"/>
    </location>
</feature>
<dbReference type="PANTHER" id="PTHR30106">
    <property type="entry name" value="INNER MEMBRANE PROTEIN YEIH-RELATED"/>
    <property type="match status" value="1"/>
</dbReference>
<accession>A0A6M0RR66</accession>
<dbReference type="AlphaFoldDB" id="A0A6M0RR66"/>
<evidence type="ECO:0000256" key="6">
    <source>
        <dbReference type="ARBA" id="ARBA00023136"/>
    </source>
</evidence>
<evidence type="ECO:0000313" key="9">
    <source>
        <dbReference type="Proteomes" id="UP000481033"/>
    </source>
</evidence>
<comment type="subcellular location">
    <subcellularLocation>
        <location evidence="1">Cell membrane</location>
        <topology evidence="1">Multi-pass membrane protein</topology>
    </subcellularLocation>
</comment>
<keyword evidence="9" id="KW-1185">Reference proteome</keyword>
<dbReference type="PANTHER" id="PTHR30106:SF2">
    <property type="entry name" value="UPF0324 INNER MEMBRANE PROTEIN YEIH"/>
    <property type="match status" value="1"/>
</dbReference>
<dbReference type="GO" id="GO:0005886">
    <property type="term" value="C:plasma membrane"/>
    <property type="evidence" value="ECO:0007669"/>
    <property type="project" value="UniProtKB-SubCell"/>
</dbReference>
<gene>
    <name evidence="8" type="ORF">DXZ20_24520</name>
</gene>
<evidence type="ECO:0000313" key="8">
    <source>
        <dbReference type="EMBL" id="NEZ58747.1"/>
    </source>
</evidence>
<comment type="similarity">
    <text evidence="2">Belongs to the UPF0324 family.</text>
</comment>
<keyword evidence="6 7" id="KW-0472">Membrane</keyword>
<keyword evidence="3" id="KW-1003">Cell membrane</keyword>
<feature type="transmembrane region" description="Helical" evidence="7">
    <location>
        <begin position="30"/>
        <end position="48"/>
    </location>
</feature>
<reference evidence="8 9" key="1">
    <citation type="journal article" date="2020" name="Microb. Ecol.">
        <title>Ecogenomics of the Marine Benthic Filamentous Cyanobacterium Adonisia.</title>
        <authorList>
            <person name="Walter J.M."/>
            <person name="Coutinho F.H."/>
            <person name="Leomil L."/>
            <person name="Hargreaves P.I."/>
            <person name="Campeao M.E."/>
            <person name="Vieira V.V."/>
            <person name="Silva B.S."/>
            <person name="Fistarol G.O."/>
            <person name="Salomon P.S."/>
            <person name="Sawabe T."/>
            <person name="Mino S."/>
            <person name="Hosokawa M."/>
            <person name="Miyashita H."/>
            <person name="Maruyama F."/>
            <person name="van Verk M.C."/>
            <person name="Dutilh B.E."/>
            <person name="Thompson C.C."/>
            <person name="Thompson F.L."/>
        </authorList>
    </citation>
    <scope>NUCLEOTIDE SEQUENCE [LARGE SCALE GENOMIC DNA]</scope>
    <source>
        <strain evidence="8 9">CCMR0081</strain>
    </source>
</reference>
<dbReference type="Proteomes" id="UP000481033">
    <property type="component" value="Unassembled WGS sequence"/>
</dbReference>